<evidence type="ECO:0000313" key="2">
    <source>
        <dbReference type="EMBL" id="MCY9760242.1"/>
    </source>
</evidence>
<evidence type="ECO:0000256" key="1">
    <source>
        <dbReference type="SAM" id="Phobius"/>
    </source>
</evidence>
<reference evidence="2 3" key="1">
    <citation type="submission" date="2022-05" db="EMBL/GenBank/DDBJ databases">
        <title>Genome Sequencing of Bee-Associated Microbes.</title>
        <authorList>
            <person name="Dunlap C."/>
        </authorList>
    </citation>
    <scope>NUCLEOTIDE SEQUENCE [LARGE SCALE GENOMIC DNA]</scope>
    <source>
        <strain evidence="2 3">NRRL B-04010</strain>
    </source>
</reference>
<keyword evidence="1" id="KW-0812">Transmembrane</keyword>
<sequence>MDTNRGSTNISILVLSLLSGLIVILTSVFQWTLVDVLTPFLMPIIWFIVFAVFLITLIVSIIVLIRGKLWKPFSIHIIALIFYFFFPVTQTVINLDYRLNKEVRLEVIKLIESKALVPNVSYNDSIIHLPKEFKHLSKGGGDIMIEKEGKKVLFLTFRGVLDNFSGFIYSSDDQKPQQVDFGGDYKEIKRMGKNWFWASSY</sequence>
<feature type="transmembrane region" description="Helical" evidence="1">
    <location>
        <begin position="44"/>
        <end position="65"/>
    </location>
</feature>
<keyword evidence="1" id="KW-1133">Transmembrane helix</keyword>
<keyword evidence="1" id="KW-0472">Membrane</keyword>
<accession>A0ABT4GUX4</accession>
<feature type="transmembrane region" description="Helical" evidence="1">
    <location>
        <begin position="12"/>
        <end position="32"/>
    </location>
</feature>
<dbReference type="GeneID" id="94492962"/>
<dbReference type="Proteomes" id="UP001527181">
    <property type="component" value="Unassembled WGS sequence"/>
</dbReference>
<organism evidence="2 3">
    <name type="scientific">Paenibacillus alvei</name>
    <name type="common">Bacillus alvei</name>
    <dbReference type="NCBI Taxonomy" id="44250"/>
    <lineage>
        <taxon>Bacteria</taxon>
        <taxon>Bacillati</taxon>
        <taxon>Bacillota</taxon>
        <taxon>Bacilli</taxon>
        <taxon>Bacillales</taxon>
        <taxon>Paenibacillaceae</taxon>
        <taxon>Paenibacillus</taxon>
    </lineage>
</organism>
<evidence type="ECO:0000313" key="3">
    <source>
        <dbReference type="Proteomes" id="UP001527181"/>
    </source>
</evidence>
<comment type="caution">
    <text evidence="2">The sequence shown here is derived from an EMBL/GenBank/DDBJ whole genome shotgun (WGS) entry which is preliminary data.</text>
</comment>
<feature type="transmembrane region" description="Helical" evidence="1">
    <location>
        <begin position="77"/>
        <end position="95"/>
    </location>
</feature>
<proteinExistence type="predicted"/>
<name>A0ABT4GUX4_PAEAL</name>
<dbReference type="EMBL" id="JAMDNP010000011">
    <property type="protein sequence ID" value="MCY9760242.1"/>
    <property type="molecule type" value="Genomic_DNA"/>
</dbReference>
<protein>
    <submittedName>
        <fullName evidence="2">Uncharacterized protein</fullName>
    </submittedName>
</protein>
<dbReference type="RefSeq" id="WP_005547880.1">
    <property type="nucleotide sequence ID" value="NZ_JAMDLX010000155.1"/>
</dbReference>
<keyword evidence="3" id="KW-1185">Reference proteome</keyword>
<gene>
    <name evidence="2" type="ORF">M5X12_06580</name>
</gene>